<name>G4YPN2_PHYSP</name>
<dbReference type="InParanoid" id="G4YPN2"/>
<dbReference type="AlphaFoldDB" id="G4YPN2"/>
<dbReference type="EMBL" id="JH159151">
    <property type="protein sequence ID" value="EGZ28629.1"/>
    <property type="molecule type" value="Genomic_DNA"/>
</dbReference>
<keyword evidence="1" id="KW-0812">Transmembrane</keyword>
<feature type="non-terminal residue" evidence="2">
    <location>
        <position position="165"/>
    </location>
</feature>
<evidence type="ECO:0000313" key="2">
    <source>
        <dbReference type="EMBL" id="EGZ28629.1"/>
    </source>
</evidence>
<feature type="transmembrane region" description="Helical" evidence="1">
    <location>
        <begin position="144"/>
        <end position="163"/>
    </location>
</feature>
<keyword evidence="1" id="KW-0472">Membrane</keyword>
<accession>G4YPN2</accession>
<keyword evidence="1" id="KW-1133">Transmembrane helix</keyword>
<gene>
    <name evidence="2" type="ORF">PHYSODRAFT_467171</name>
</gene>
<sequence length="165" mass="18429">MAARPPSSWLVRFARRKSLRVEQSGHYSGQRLIALQNYSKTVTTLELSALILLTPLPCIIAVILADITPLQSPQEGSNANTVFWCRASFIVWLYTLSFVVQFSEMLPVLPMSRRRCFGITVFVSVGCMGYTYSLSLLIGFPVPFMMVMGAPVWMTLLLGSLTVSW</sequence>
<reference evidence="2 3" key="1">
    <citation type="journal article" date="2006" name="Science">
        <title>Phytophthora genome sequences uncover evolutionary origins and mechanisms of pathogenesis.</title>
        <authorList>
            <person name="Tyler B.M."/>
            <person name="Tripathy S."/>
            <person name="Zhang X."/>
            <person name="Dehal P."/>
            <person name="Jiang R.H."/>
            <person name="Aerts A."/>
            <person name="Arredondo F.D."/>
            <person name="Baxter L."/>
            <person name="Bensasson D."/>
            <person name="Beynon J.L."/>
            <person name="Chapman J."/>
            <person name="Damasceno C.M."/>
            <person name="Dorrance A.E."/>
            <person name="Dou D."/>
            <person name="Dickerman A.W."/>
            <person name="Dubchak I.L."/>
            <person name="Garbelotto M."/>
            <person name="Gijzen M."/>
            <person name="Gordon S.G."/>
            <person name="Govers F."/>
            <person name="Grunwald N.J."/>
            <person name="Huang W."/>
            <person name="Ivors K.L."/>
            <person name="Jones R.W."/>
            <person name="Kamoun S."/>
            <person name="Krampis K."/>
            <person name="Lamour K.H."/>
            <person name="Lee M.K."/>
            <person name="McDonald W.H."/>
            <person name="Medina M."/>
            <person name="Meijer H.J."/>
            <person name="Nordberg E.K."/>
            <person name="Maclean D.J."/>
            <person name="Ospina-Giraldo M.D."/>
            <person name="Morris P.F."/>
            <person name="Phuntumart V."/>
            <person name="Putnam N.H."/>
            <person name="Rash S."/>
            <person name="Rose J.K."/>
            <person name="Sakihama Y."/>
            <person name="Salamov A.A."/>
            <person name="Savidor A."/>
            <person name="Scheuring C.F."/>
            <person name="Smith B.M."/>
            <person name="Sobral B.W."/>
            <person name="Terry A."/>
            <person name="Torto-Alalibo T.A."/>
            <person name="Win J."/>
            <person name="Xu Z."/>
            <person name="Zhang H."/>
            <person name="Grigoriev I.V."/>
            <person name="Rokhsar D.S."/>
            <person name="Boore J.L."/>
        </authorList>
    </citation>
    <scope>NUCLEOTIDE SEQUENCE [LARGE SCALE GENOMIC DNA]</scope>
    <source>
        <strain evidence="2 3">P6497</strain>
    </source>
</reference>
<proteinExistence type="predicted"/>
<keyword evidence="3" id="KW-1185">Reference proteome</keyword>
<dbReference type="Proteomes" id="UP000002640">
    <property type="component" value="Unassembled WGS sequence"/>
</dbReference>
<feature type="transmembrane region" description="Helical" evidence="1">
    <location>
        <begin position="47"/>
        <end position="67"/>
    </location>
</feature>
<organism evidence="2 3">
    <name type="scientific">Phytophthora sojae (strain P6497)</name>
    <name type="common">Soybean stem and root rot agent</name>
    <name type="synonym">Phytophthora megasperma f. sp. glycines</name>
    <dbReference type="NCBI Taxonomy" id="1094619"/>
    <lineage>
        <taxon>Eukaryota</taxon>
        <taxon>Sar</taxon>
        <taxon>Stramenopiles</taxon>
        <taxon>Oomycota</taxon>
        <taxon>Peronosporomycetes</taxon>
        <taxon>Peronosporales</taxon>
        <taxon>Peronosporaceae</taxon>
        <taxon>Phytophthora</taxon>
    </lineage>
</organism>
<dbReference type="KEGG" id="psoj:PHYSODRAFT_467171"/>
<feature type="transmembrane region" description="Helical" evidence="1">
    <location>
        <begin position="87"/>
        <end position="109"/>
    </location>
</feature>
<evidence type="ECO:0000256" key="1">
    <source>
        <dbReference type="SAM" id="Phobius"/>
    </source>
</evidence>
<dbReference type="GeneID" id="20653524"/>
<dbReference type="RefSeq" id="XP_009515904.1">
    <property type="nucleotide sequence ID" value="XM_009517609.1"/>
</dbReference>
<protein>
    <submittedName>
        <fullName evidence="2">Uncharacterized protein</fullName>
    </submittedName>
</protein>
<feature type="transmembrane region" description="Helical" evidence="1">
    <location>
        <begin position="116"/>
        <end position="138"/>
    </location>
</feature>
<evidence type="ECO:0000313" key="3">
    <source>
        <dbReference type="Proteomes" id="UP000002640"/>
    </source>
</evidence>